<proteinExistence type="predicted"/>
<dbReference type="PANTHER" id="PTHR34504:SF4">
    <property type="entry name" value="ANTITOXIN HICB"/>
    <property type="match status" value="1"/>
</dbReference>
<evidence type="ECO:0000313" key="2">
    <source>
        <dbReference type="EMBL" id="PIP63252.1"/>
    </source>
</evidence>
<reference evidence="2 3" key="1">
    <citation type="submission" date="2017-09" db="EMBL/GenBank/DDBJ databases">
        <title>Depth-based differentiation of microbial function through sediment-hosted aquifers and enrichment of novel symbionts in the deep terrestrial subsurface.</title>
        <authorList>
            <person name="Probst A.J."/>
            <person name="Ladd B."/>
            <person name="Jarett J.K."/>
            <person name="Geller-Mcgrath D.E."/>
            <person name="Sieber C.M."/>
            <person name="Emerson J.B."/>
            <person name="Anantharaman K."/>
            <person name="Thomas B.C."/>
            <person name="Malmstrom R."/>
            <person name="Stieglmeier M."/>
            <person name="Klingl A."/>
            <person name="Woyke T."/>
            <person name="Ryan C.M."/>
            <person name="Banfield J.F."/>
        </authorList>
    </citation>
    <scope>NUCLEOTIDE SEQUENCE [LARGE SCALE GENOMIC DNA]</scope>
    <source>
        <strain evidence="2">CG22_combo_CG10-13_8_21_14_all_34_12</strain>
    </source>
</reference>
<dbReference type="SUPFAM" id="SSF143100">
    <property type="entry name" value="TTHA1013/TTHA0281-like"/>
    <property type="match status" value="1"/>
</dbReference>
<dbReference type="Gene3D" id="3.30.160.250">
    <property type="match status" value="1"/>
</dbReference>
<dbReference type="Proteomes" id="UP000229699">
    <property type="component" value="Unassembled WGS sequence"/>
</dbReference>
<dbReference type="InterPro" id="IPR035069">
    <property type="entry name" value="TTHA1013/TTHA0281-like"/>
</dbReference>
<dbReference type="EMBL" id="PCTC01000073">
    <property type="protein sequence ID" value="PIP63252.1"/>
    <property type="molecule type" value="Genomic_DNA"/>
</dbReference>
<gene>
    <name evidence="2" type="ORF">COW97_03515</name>
</gene>
<protein>
    <submittedName>
        <fullName evidence="2">HicB family protein</fullName>
    </submittedName>
</protein>
<evidence type="ECO:0000259" key="1">
    <source>
        <dbReference type="Pfam" id="PF15919"/>
    </source>
</evidence>
<comment type="caution">
    <text evidence="2">The sequence shown here is derived from an EMBL/GenBank/DDBJ whole genome shotgun (WGS) entry which is preliminary data.</text>
</comment>
<sequence length="87" mass="9713">MKKFNFKVIITQDEDGIFVASCPSIPGCHSQGDTYEEAQKNVEEVIKLCLKVAEEDKEYENTINFGETESSQFVGITNVMANFSPSL</sequence>
<organism evidence="2 3">
    <name type="scientific">Candidatus Roizmanbacteria bacterium CG22_combo_CG10-13_8_21_14_all_34_12</name>
    <dbReference type="NCBI Taxonomy" id="1974860"/>
    <lineage>
        <taxon>Bacteria</taxon>
        <taxon>Candidatus Roizmaniibacteriota</taxon>
    </lineage>
</organism>
<name>A0A2H0C031_9BACT</name>
<evidence type="ECO:0000313" key="3">
    <source>
        <dbReference type="Proteomes" id="UP000229699"/>
    </source>
</evidence>
<dbReference type="PANTHER" id="PTHR34504">
    <property type="entry name" value="ANTITOXIN HICB"/>
    <property type="match status" value="1"/>
</dbReference>
<accession>A0A2H0C031</accession>
<dbReference type="Pfam" id="PF15919">
    <property type="entry name" value="HicB_lk_antitox"/>
    <property type="match status" value="1"/>
</dbReference>
<feature type="domain" description="HicB-like antitoxin of toxin-antitoxin system" evidence="1">
    <location>
        <begin position="6"/>
        <end position="77"/>
    </location>
</feature>
<dbReference type="AlphaFoldDB" id="A0A2H0C031"/>
<dbReference type="InterPro" id="IPR031807">
    <property type="entry name" value="HicB-like"/>
</dbReference>
<dbReference type="InterPro" id="IPR051404">
    <property type="entry name" value="TA_system_antitoxin"/>
</dbReference>